<evidence type="ECO:0000256" key="1">
    <source>
        <dbReference type="SAM" id="MobiDB-lite"/>
    </source>
</evidence>
<protein>
    <recommendedName>
        <fullName evidence="5">Secreted protein</fullName>
    </recommendedName>
</protein>
<accession>A0ABY9HN56</accession>
<dbReference type="EMBL" id="CP120997">
    <property type="protein sequence ID" value="WLQ35973.1"/>
    <property type="molecule type" value="Genomic_DNA"/>
</dbReference>
<evidence type="ECO:0000256" key="2">
    <source>
        <dbReference type="SAM" id="SignalP"/>
    </source>
</evidence>
<evidence type="ECO:0008006" key="5">
    <source>
        <dbReference type="Google" id="ProtNLM"/>
    </source>
</evidence>
<feature type="signal peptide" evidence="2">
    <location>
        <begin position="1"/>
        <end position="28"/>
    </location>
</feature>
<keyword evidence="4" id="KW-1185">Reference proteome</keyword>
<feature type="chain" id="PRO_5046016298" description="Secreted protein" evidence="2">
    <location>
        <begin position="29"/>
        <end position="198"/>
    </location>
</feature>
<keyword evidence="2" id="KW-0732">Signal</keyword>
<feature type="region of interest" description="Disordered" evidence="1">
    <location>
        <begin position="36"/>
        <end position="64"/>
    </location>
</feature>
<name>A0ABY9HN56_9ACTN</name>
<evidence type="ECO:0000313" key="3">
    <source>
        <dbReference type="EMBL" id="WLQ35973.1"/>
    </source>
</evidence>
<proteinExistence type="predicted"/>
<reference evidence="3 4" key="1">
    <citation type="submission" date="2023-03" db="EMBL/GenBank/DDBJ databases">
        <title>Isolation and description of six Streptomyces strains from soil environments, able to metabolize different microbial glucans.</title>
        <authorList>
            <person name="Widen T."/>
            <person name="Larsbrink J."/>
        </authorList>
    </citation>
    <scope>NUCLEOTIDE SEQUENCE [LARGE SCALE GENOMIC DNA]</scope>
    <source>
        <strain evidence="3 4">Mut1</strain>
    </source>
</reference>
<gene>
    <name evidence="3" type="ORF">P8A18_22215</name>
</gene>
<evidence type="ECO:0000313" key="4">
    <source>
        <dbReference type="Proteomes" id="UP001239522"/>
    </source>
</evidence>
<sequence length="198" mass="20162">MTTGYVRNVRRAGATALLVATLAFSAAACGGDDDGGAQGKGASNSAAAPGAEKEKSKSGGAATETSTVLATAKGDGGVELVINSATRDSGGFLTVSGQIKNTGSEDYTTPIQWSGEEEAVASTDRSFAGMTLVDSKAKKRYYVLRDTDNRPLTTSGFDPSIEAGAALTFFAQFPAPDLSTNEVGLQFPGFANTTIAIS</sequence>
<organism evidence="3 4">
    <name type="scientific">Streptomyces castrisilvae</name>
    <dbReference type="NCBI Taxonomy" id="3033811"/>
    <lineage>
        <taxon>Bacteria</taxon>
        <taxon>Bacillati</taxon>
        <taxon>Actinomycetota</taxon>
        <taxon>Actinomycetes</taxon>
        <taxon>Kitasatosporales</taxon>
        <taxon>Streptomycetaceae</taxon>
        <taxon>Streptomyces</taxon>
    </lineage>
</organism>
<dbReference type="PROSITE" id="PS51257">
    <property type="entry name" value="PROKAR_LIPOPROTEIN"/>
    <property type="match status" value="1"/>
</dbReference>
<dbReference type="Proteomes" id="UP001239522">
    <property type="component" value="Chromosome"/>
</dbReference>
<dbReference type="RefSeq" id="WP_306056955.1">
    <property type="nucleotide sequence ID" value="NZ_CP120997.1"/>
</dbReference>